<evidence type="ECO:0000259" key="3">
    <source>
        <dbReference type="PROSITE" id="PS50022"/>
    </source>
</evidence>
<feature type="transmembrane region" description="Helical" evidence="2">
    <location>
        <begin position="1640"/>
        <end position="1665"/>
    </location>
</feature>
<feature type="transmembrane region" description="Helical" evidence="2">
    <location>
        <begin position="1197"/>
        <end position="1220"/>
    </location>
</feature>
<feature type="transmembrane region" description="Helical" evidence="2">
    <location>
        <begin position="1475"/>
        <end position="1496"/>
    </location>
</feature>
<feature type="transmembrane region" description="Helical" evidence="2">
    <location>
        <begin position="362"/>
        <end position="380"/>
    </location>
</feature>
<feature type="transmembrane region" description="Helical" evidence="2">
    <location>
        <begin position="1262"/>
        <end position="1286"/>
    </location>
</feature>
<evidence type="ECO:0000313" key="5">
    <source>
        <dbReference type="Proteomes" id="UP001239215"/>
    </source>
</evidence>
<feature type="transmembrane region" description="Helical" evidence="2">
    <location>
        <begin position="107"/>
        <end position="128"/>
    </location>
</feature>
<feature type="transmembrane region" description="Helical" evidence="2">
    <location>
        <begin position="168"/>
        <end position="198"/>
    </location>
</feature>
<feature type="transmembrane region" description="Helical" evidence="2">
    <location>
        <begin position="1502"/>
        <end position="1519"/>
    </location>
</feature>
<feature type="transmembrane region" description="Helical" evidence="2">
    <location>
        <begin position="135"/>
        <end position="156"/>
    </location>
</feature>
<feature type="region of interest" description="Disordered" evidence="1">
    <location>
        <begin position="1297"/>
        <end position="1328"/>
    </location>
</feature>
<evidence type="ECO:0000313" key="4">
    <source>
        <dbReference type="EMBL" id="MDQ1104384.1"/>
    </source>
</evidence>
<dbReference type="PROSITE" id="PS50022">
    <property type="entry name" value="FA58C_3"/>
    <property type="match status" value="1"/>
</dbReference>
<feature type="transmembrane region" description="Helical" evidence="2">
    <location>
        <begin position="1577"/>
        <end position="1594"/>
    </location>
</feature>
<feature type="transmembrane region" description="Helical" evidence="2">
    <location>
        <begin position="1443"/>
        <end position="1468"/>
    </location>
</feature>
<dbReference type="GO" id="GO:0016740">
    <property type="term" value="F:transferase activity"/>
    <property type="evidence" value="ECO:0007669"/>
    <property type="project" value="InterPro"/>
</dbReference>
<feature type="transmembrane region" description="Helical" evidence="2">
    <location>
        <begin position="1747"/>
        <end position="1772"/>
    </location>
</feature>
<feature type="transmembrane region" description="Helical" evidence="2">
    <location>
        <begin position="1671"/>
        <end position="1694"/>
    </location>
</feature>
<gene>
    <name evidence="4" type="ORF">QE405_001668</name>
</gene>
<feature type="region of interest" description="Disordered" evidence="1">
    <location>
        <begin position="643"/>
        <end position="666"/>
    </location>
</feature>
<organism evidence="4 5">
    <name type="scientific">Nocardioides zeae</name>
    <dbReference type="NCBI Taxonomy" id="1457234"/>
    <lineage>
        <taxon>Bacteria</taxon>
        <taxon>Bacillati</taxon>
        <taxon>Actinomycetota</taxon>
        <taxon>Actinomycetes</taxon>
        <taxon>Propionibacteriales</taxon>
        <taxon>Nocardioidaceae</taxon>
        <taxon>Nocardioides</taxon>
    </lineage>
</organism>
<evidence type="ECO:0000256" key="1">
    <source>
        <dbReference type="SAM" id="MobiDB-lite"/>
    </source>
</evidence>
<evidence type="ECO:0000256" key="2">
    <source>
        <dbReference type="SAM" id="Phobius"/>
    </source>
</evidence>
<name>A0AAJ1TYU5_9ACTN</name>
<sequence length="1956" mass="203609">MGARALTVRAATWAFFGVLSFVQLPGRTTFDTKLDLTDDPLAFLGRALHLWNPDGSFGELQNQAYGYLFPQGAWFAGADVLGVPDWVAQRLWTALLLVLAYEGARGLARALSLSSTAAVLAGLSYALAPRLFGAVGVLTGELLPATFLPWMCWPLVACLRGRVPPVTAGLLSGVAVLCMSGVNATGTIAVLPAALVLLATGLRHRTGRLLAAWWAVGCLAASLWWLGPLLLLGRYSPPFLDYIETAAATTSTTAWANSVRGADHWVAYYAVDGQPWWPAAHTLVTTGPLVVFAGVVAALGCYGLTRRDMPAGRLLGAIALVGLLCLVAGSAARAGSLVDPFVRDLLDGPLAPLRNVHKVDPLVRLPLALGVGHGAVALAAAFRSRFRDRPDVAGPGARGILVLAATFVLVGASPAVGAGMRTPGWEAKPAAWTETATYLQEQPGSRALVVPGAGFGLQTWGWTIDEPLQGEGASWVSRSQVPLTPGPTARVLDGLEQRFASGVGLAGLGDYLARIGVTHVVLRRDLDPALSGGADPDRTEHTLATSAGIERVARFGDSGVPGRALIDVWEVEGAAAAAAAARVTEGGATELSGAPEDVLGLVDAGIVATDDPVALTGEPGEGGVVTDGYVRRERQFGRVHRAVGQTMAADDAERDGRRETDYAGAPGVPLATTEYVAGASVTASSSRGYVDVLGPVDPRRGPAAAVDADESTWWESDPLRPAEGQWLDVDLDAPSRGGVVEVAFLTGPGDGLREVERARLVVDGSAEVYGVPADGRLRVVLPAFRTLRVEVVQASASTAETGSVGVREVTLPGIAPGRTRVLATPVGASTTVLLQQPPVTRACVQLDWGLTCDEDAVLLPESATMDRTFTTTEPGSWRLRGTVSPRPGPAAARLLDPVGGAATVVADSVYAEDPLAAGVFAHDGDPDTAWRSEPGAEEATLTFTWPGRRTLTSVTALGAATGGLPDVVTLRTADGESRRVPLGLGAAEIEPLAADGGVVVELERSDGLGPMTLAELGLGGVGDLRHAPDPAAVTGATCGLGPDVLVDGVRVPTRVDGTVGDVLAGTPLTWEACGDAVDLRPGTHRVVAAPTAQFLATTLAWTPVGGAASSGAASATTATTTARPATVDARDRTSWEIAVGAGDESVLALPMNANPGWSATLDGRDLDRVAVDGWRQGFVVPAGVDGRVLVEFAPDRAYRLFLVGGGLAAGVLLLAAATAVGRRWPGSGRDLLLVVDGPVPLPEHRPVRAPAHLRARRTPPPLAAVVVLAVTVAGGLVAAAGLVLGYRWPGRARTLGGGRPRRRVGRRVRAGRARGVPGSRVGRPGRARRRLAGRHRAGAWAWAWRWGMSATVDRARSAVAALGGRLPQVGVWHVGLGLVALQTLLRALTVPGSYFWQDDFRHLELARTLGLSREFLVRDYNGHLEPGQYAVYWVVSHLADTSFLPAAISLVALQLVASLLLLAVLRALFPPSPWLLVPFAAYLFTPLGLATSLWWAAGLQALPLQVALLAALLGLVLHARTGRRRWAVLSVLAQVLGLVFWEKAALVLPLLLAVHVLVLGAGLGWRARVVEVLRLRWLWLAHALVWGAYVAAYLTLTDGDALGTASDDQNRWLAAGRVLFQVLLPGVVGAPWSSDGAINTVYAVVPVPLAALVSAGFVVLVVVSLRRRRGAWQAWLVAVGYVAADVLLLVVGRADALGLVARDPRYITDALPVLVVAVCAAFAPVRSRAVDEPPVPVPTSPAPPAPFAWSSPAVLVTTVVAASCVLTTLLLVPVVQREYSRNYVDGALRALDEDPAAPLLSLSPPQDIAVSTDLAGILTAVGREQALDRPGTQLLALDGLARLRPVGLTAVTDQATGPDPGCGWAVSGPRVHVLDRGPDDGIILRLGVVAGAESSLVVRVGDALGQVVTVPEGVGYVWFVVRDEGSVLVQPAPGAPPVCVTDAALGSPDLTGAPVS</sequence>
<dbReference type="InterPro" id="IPR000421">
    <property type="entry name" value="FA58C"/>
</dbReference>
<accession>A0AAJ1TYU5</accession>
<feature type="transmembrane region" description="Helical" evidence="2">
    <location>
        <begin position="400"/>
        <end position="420"/>
    </location>
</feature>
<proteinExistence type="predicted"/>
<dbReference type="EMBL" id="JAUTAN010000001">
    <property type="protein sequence ID" value="MDQ1104384.1"/>
    <property type="molecule type" value="Genomic_DNA"/>
</dbReference>
<feature type="transmembrane region" description="Helical" evidence="2">
    <location>
        <begin position="1547"/>
        <end position="1565"/>
    </location>
</feature>
<feature type="compositionally biased region" description="Basic residues" evidence="1">
    <location>
        <begin position="1299"/>
        <end position="1312"/>
    </location>
</feature>
<feature type="compositionally biased region" description="Low complexity" evidence="1">
    <location>
        <begin position="1313"/>
        <end position="1322"/>
    </location>
</feature>
<dbReference type="Pfam" id="PF11847">
    <property type="entry name" value="GT-C_AftD"/>
    <property type="match status" value="1"/>
</dbReference>
<feature type="domain" description="F5/8 type C" evidence="3">
    <location>
        <begin position="663"/>
        <end position="734"/>
    </location>
</feature>
<feature type="transmembrane region" description="Helical" evidence="2">
    <location>
        <begin position="279"/>
        <end position="302"/>
    </location>
</feature>
<feature type="transmembrane region" description="Helical" evidence="2">
    <location>
        <begin position="314"/>
        <end position="332"/>
    </location>
</feature>
<dbReference type="Proteomes" id="UP001239215">
    <property type="component" value="Unassembled WGS sequence"/>
</dbReference>
<keyword evidence="2" id="KW-0812">Transmembrane</keyword>
<comment type="caution">
    <text evidence="4">The sequence shown here is derived from an EMBL/GenBank/DDBJ whole genome shotgun (WGS) entry which is preliminary data.</text>
</comment>
<feature type="transmembrane region" description="Helical" evidence="2">
    <location>
        <begin position="1526"/>
        <end position="1541"/>
    </location>
</feature>
<feature type="transmembrane region" description="Helical" evidence="2">
    <location>
        <begin position="210"/>
        <end position="232"/>
    </location>
</feature>
<keyword evidence="2" id="KW-1133">Transmembrane helix</keyword>
<keyword evidence="2" id="KW-0472">Membrane</keyword>
<protein>
    <recommendedName>
        <fullName evidence="3">F5/8 type C domain-containing protein</fullName>
    </recommendedName>
</protein>
<dbReference type="InterPro" id="IPR021798">
    <property type="entry name" value="AftD_N"/>
</dbReference>
<reference evidence="4" key="1">
    <citation type="submission" date="2023-07" db="EMBL/GenBank/DDBJ databases">
        <title>Functional and genomic diversity of the sorghum phyllosphere microbiome.</title>
        <authorList>
            <person name="Shade A."/>
        </authorList>
    </citation>
    <scope>NUCLEOTIDE SEQUENCE</scope>
    <source>
        <strain evidence="4">SORGH_AS_1067</strain>
    </source>
</reference>